<evidence type="ECO:0000313" key="2">
    <source>
        <dbReference type="Proteomes" id="UP001234178"/>
    </source>
</evidence>
<proteinExistence type="predicted"/>
<evidence type="ECO:0000313" key="1">
    <source>
        <dbReference type="EMBL" id="KAK4037624.1"/>
    </source>
</evidence>
<name>A0ABR0B7H2_9CRUS</name>
<comment type="caution">
    <text evidence="1">The sequence shown here is derived from an EMBL/GenBank/DDBJ whole genome shotgun (WGS) entry which is preliminary data.</text>
</comment>
<reference evidence="1 2" key="1">
    <citation type="journal article" date="2023" name="Nucleic Acids Res.">
        <title>The hologenome of Daphnia magna reveals possible DNA methylation and microbiome-mediated evolution of the host genome.</title>
        <authorList>
            <person name="Chaturvedi A."/>
            <person name="Li X."/>
            <person name="Dhandapani V."/>
            <person name="Marshall H."/>
            <person name="Kissane S."/>
            <person name="Cuenca-Cambronero M."/>
            <person name="Asole G."/>
            <person name="Calvet F."/>
            <person name="Ruiz-Romero M."/>
            <person name="Marangio P."/>
            <person name="Guigo R."/>
            <person name="Rago D."/>
            <person name="Mirbahai L."/>
            <person name="Eastwood N."/>
            <person name="Colbourne J.K."/>
            <person name="Zhou J."/>
            <person name="Mallon E."/>
            <person name="Orsini L."/>
        </authorList>
    </citation>
    <scope>NUCLEOTIDE SEQUENCE [LARGE SCALE GENOMIC DNA]</scope>
    <source>
        <strain evidence="1">LRV0_1</strain>
    </source>
</reference>
<organism evidence="1 2">
    <name type="scientific">Daphnia magna</name>
    <dbReference type="NCBI Taxonomy" id="35525"/>
    <lineage>
        <taxon>Eukaryota</taxon>
        <taxon>Metazoa</taxon>
        <taxon>Ecdysozoa</taxon>
        <taxon>Arthropoda</taxon>
        <taxon>Crustacea</taxon>
        <taxon>Branchiopoda</taxon>
        <taxon>Diplostraca</taxon>
        <taxon>Cladocera</taxon>
        <taxon>Anomopoda</taxon>
        <taxon>Daphniidae</taxon>
        <taxon>Daphnia</taxon>
    </lineage>
</organism>
<dbReference type="EMBL" id="JAOYFB010000040">
    <property type="protein sequence ID" value="KAK4037624.1"/>
    <property type="molecule type" value="Genomic_DNA"/>
</dbReference>
<keyword evidence="2" id="KW-1185">Reference proteome</keyword>
<gene>
    <name evidence="1" type="ORF">OUZ56_029655</name>
</gene>
<dbReference type="Proteomes" id="UP001234178">
    <property type="component" value="Unassembled WGS sequence"/>
</dbReference>
<sequence length="64" mass="7272">MFEDCFLEPYLDSANNTTLVIFLSLPILVPPRPSRASKCTFTDIRDISTTLVRRFPTGASLFIY</sequence>
<protein>
    <submittedName>
        <fullName evidence="1">Uncharacterized protein</fullName>
    </submittedName>
</protein>
<accession>A0ABR0B7H2</accession>